<dbReference type="GO" id="GO:0006355">
    <property type="term" value="P:regulation of DNA-templated transcription"/>
    <property type="evidence" value="ECO:0007669"/>
    <property type="project" value="InterPro"/>
</dbReference>
<dbReference type="SUPFAM" id="SSF46894">
    <property type="entry name" value="C-terminal effector domain of the bipartite response regulators"/>
    <property type="match status" value="1"/>
</dbReference>
<comment type="caution">
    <text evidence="2">The sequence shown here is derived from an EMBL/GenBank/DDBJ whole genome shotgun (WGS) entry which is preliminary data.</text>
</comment>
<keyword evidence="2" id="KW-0378">Hydrolase</keyword>
<reference evidence="2 3" key="1">
    <citation type="submission" date="2019-03" db="EMBL/GenBank/DDBJ databases">
        <title>Genomic Encyclopedia of Type Strains, Phase III (KMG-III): the genomes of soil and plant-associated and newly described type strains.</title>
        <authorList>
            <person name="Whitman W."/>
        </authorList>
    </citation>
    <scope>NUCLEOTIDE SEQUENCE [LARGE SCALE GENOMIC DNA]</scope>
    <source>
        <strain evidence="2 3">CGMCC 1.7002</strain>
    </source>
</reference>
<dbReference type="SUPFAM" id="SSF53474">
    <property type="entry name" value="alpha/beta-Hydrolases"/>
    <property type="match status" value="1"/>
</dbReference>
<organism evidence="2 3">
    <name type="scientific">Maritalea mobilis</name>
    <dbReference type="NCBI Taxonomy" id="483324"/>
    <lineage>
        <taxon>Bacteria</taxon>
        <taxon>Pseudomonadati</taxon>
        <taxon>Pseudomonadota</taxon>
        <taxon>Alphaproteobacteria</taxon>
        <taxon>Hyphomicrobiales</taxon>
        <taxon>Devosiaceae</taxon>
        <taxon>Maritalea</taxon>
    </lineage>
</organism>
<evidence type="ECO:0000259" key="1">
    <source>
        <dbReference type="SMART" id="SM00421"/>
    </source>
</evidence>
<dbReference type="GO" id="GO:0016787">
    <property type="term" value="F:hydrolase activity"/>
    <property type="evidence" value="ECO:0007669"/>
    <property type="project" value="UniProtKB-KW"/>
</dbReference>
<evidence type="ECO:0000313" key="3">
    <source>
        <dbReference type="Proteomes" id="UP000295391"/>
    </source>
</evidence>
<dbReference type="OrthoDB" id="5497412at2"/>
<dbReference type="Pfam" id="PF12146">
    <property type="entry name" value="Hydrolase_4"/>
    <property type="match status" value="1"/>
</dbReference>
<name>A0A4V3DA41_9HYPH</name>
<dbReference type="Gene3D" id="3.40.50.1820">
    <property type="entry name" value="alpha/beta hydrolase"/>
    <property type="match status" value="1"/>
</dbReference>
<accession>A0A4V3DA41</accession>
<dbReference type="PRINTS" id="PR00038">
    <property type="entry name" value="HTHLUXR"/>
</dbReference>
<dbReference type="InterPro" id="IPR000792">
    <property type="entry name" value="Tscrpt_reg_LuxR_C"/>
</dbReference>
<sequence>MDYRLLPQKSGPTLLFRQWKPSTSSAERAVFLGHSQPTHSGMLGPLAEGFQRQGWHVFSGDVRGHGRSTDNAHILGHLPAKSGWQDAVADMRHFLENSFEHIAWENRMVVVPNITALLTLEVMKDWPDLAKHIVLISPPPNQKTLALFGKAFALARMRMRKPDAPDEQPLHHLYAFLGSHLKDRNHPADVMSSDRALIQKVVNDPYGWPIPTPAYWSNIFEGMLSAWRWPKDAKMKPGTRCLMMFGGEDAMLRDGGFLAPIERFLHQIGIDDVASERVNGARSALFLEEDKYQISQRVLDWAEGTHRPQADHEEMAVADLASSMITHMGTAQNTELGASELVELCYNAIDDESRWTEVIYRMIYDAELEGDVSEEDMQARISQLMPHWERAFTLNQQVMMNATLGILLQTVVEKLQIGVAILDRDGELLHANETYRSLLNHLFPDLVAQGNQDSYDHRATRLLLASANDEEAGKDRVIIFQEKPVGFQFYPPALHQTGLQRKKPASILIARTGTQAGEISGDKKVLAELAYGLTGKEAEIALGVAAGQSLDEIAEQLGIYVSTVRGHLKKSFQKVGVHSQAELSARLMSGPIGWLK</sequence>
<dbReference type="SMART" id="SM00421">
    <property type="entry name" value="HTH_LUXR"/>
    <property type="match status" value="1"/>
</dbReference>
<dbReference type="InterPro" id="IPR016032">
    <property type="entry name" value="Sig_transdc_resp-reg_C-effctor"/>
</dbReference>
<evidence type="ECO:0000313" key="2">
    <source>
        <dbReference type="EMBL" id="TDQ60428.1"/>
    </source>
</evidence>
<dbReference type="GO" id="GO:0003677">
    <property type="term" value="F:DNA binding"/>
    <property type="evidence" value="ECO:0007669"/>
    <property type="project" value="InterPro"/>
</dbReference>
<dbReference type="EMBL" id="SNYR01000004">
    <property type="protein sequence ID" value="TDQ60428.1"/>
    <property type="molecule type" value="Genomic_DNA"/>
</dbReference>
<dbReference type="CDD" id="cd06170">
    <property type="entry name" value="LuxR_C_like"/>
    <property type="match status" value="1"/>
</dbReference>
<dbReference type="Gene3D" id="1.10.10.10">
    <property type="entry name" value="Winged helix-like DNA-binding domain superfamily/Winged helix DNA-binding domain"/>
    <property type="match status" value="1"/>
</dbReference>
<protein>
    <submittedName>
        <fullName evidence="2">Alpha-beta hydrolase superfamily lysophospholipase</fullName>
    </submittedName>
</protein>
<dbReference type="RefSeq" id="WP_133573920.1">
    <property type="nucleotide sequence ID" value="NZ_SNYR01000004.1"/>
</dbReference>
<dbReference type="InterPro" id="IPR029058">
    <property type="entry name" value="AB_hydrolase_fold"/>
</dbReference>
<proteinExistence type="predicted"/>
<feature type="domain" description="HTH luxR-type" evidence="1">
    <location>
        <begin position="530"/>
        <end position="587"/>
    </location>
</feature>
<dbReference type="InterPro" id="IPR036388">
    <property type="entry name" value="WH-like_DNA-bd_sf"/>
</dbReference>
<dbReference type="Pfam" id="PF00196">
    <property type="entry name" value="GerE"/>
    <property type="match status" value="1"/>
</dbReference>
<dbReference type="InterPro" id="IPR022742">
    <property type="entry name" value="Hydrolase_4"/>
</dbReference>
<dbReference type="Proteomes" id="UP000295391">
    <property type="component" value="Unassembled WGS sequence"/>
</dbReference>
<dbReference type="AlphaFoldDB" id="A0A4V3DA41"/>
<gene>
    <name evidence="2" type="ORF">ATL17_3315</name>
</gene>
<keyword evidence="3" id="KW-1185">Reference proteome</keyword>